<reference evidence="1 2" key="1">
    <citation type="submission" date="2020-02" db="EMBL/GenBank/DDBJ databases">
        <authorList>
            <person name="Bojorquez D.A."/>
            <person name="Alcantara J.K.D.L."/>
            <person name="Arambulo J.M.L."/>
            <person name="Budzinski C.A."/>
            <person name="Campbell G.A."/>
            <person name="Dosanjh M.K."/>
            <person name="Gallardo M.A."/>
            <person name="Huang C."/>
            <person name="Nguyen N."/>
            <person name="Yee O.M."/>
            <person name="Ngo R.T."/>
            <person name="Kapinos A."/>
            <person name="Freise A.C."/>
            <person name="Reddi K."/>
            <person name="Moberg-Parker J."/>
            <person name="Garlena R.A."/>
            <person name="Russell D.A."/>
            <person name="Pope W.H."/>
            <person name="Jacobs-Sera D."/>
            <person name="Hatfull G.F."/>
        </authorList>
    </citation>
    <scope>NUCLEOTIDE SEQUENCE [LARGE SCALE GENOMIC DNA]</scope>
</reference>
<evidence type="ECO:0000313" key="2">
    <source>
        <dbReference type="Proteomes" id="UP000500909"/>
    </source>
</evidence>
<dbReference type="KEGG" id="vg:55816753"/>
<organism evidence="1 2">
    <name type="scientific">Arthrobacter phage Abba</name>
    <dbReference type="NCBI Taxonomy" id="2713256"/>
    <lineage>
        <taxon>Viruses</taxon>
        <taxon>Duplodnaviria</taxon>
        <taxon>Heunggongvirae</taxon>
        <taxon>Uroviricota</taxon>
        <taxon>Caudoviricetes</taxon>
        <taxon>Berryhillviridae</taxon>
        <taxon>Ayohtrevirus</taxon>
        <taxon>Ayohtrevirus abba</taxon>
    </lineage>
</organism>
<proteinExistence type="predicted"/>
<name>A0A6G8R2G8_9CAUD</name>
<dbReference type="Proteomes" id="UP000500909">
    <property type="component" value="Segment"/>
</dbReference>
<dbReference type="GeneID" id="55816753"/>
<accession>A0A6G8R2G8</accession>
<dbReference type="RefSeq" id="YP_009887298.1">
    <property type="nucleotide sequence ID" value="NC_049498.1"/>
</dbReference>
<keyword evidence="2" id="KW-1185">Reference proteome</keyword>
<evidence type="ECO:0000313" key="1">
    <source>
        <dbReference type="EMBL" id="QIN94361.1"/>
    </source>
</evidence>
<protein>
    <submittedName>
        <fullName evidence="1">Minor tail protein</fullName>
    </submittedName>
</protein>
<dbReference type="EMBL" id="MT024868">
    <property type="protein sequence ID" value="QIN94361.1"/>
    <property type="molecule type" value="Genomic_DNA"/>
</dbReference>
<sequence length="216" mass="23254">MGADEVPVHPWTLAWWGTLPHAYRDADAAQDPPYPLLRWMDGIGRIAGQMRELSDSLWAGDLTDVEKAPDAAVRWLAQMLGIDETQRARSTADLRNYLADLTLTGRPAVGTRAAIAEVARRYLTGDRQVGVMPSATTPHTIVLLVRATEVPNGGDLAAFAATIKAAGVVPAGHNLIAVNAVPTWDEWQAAAGATWDELEAKVRVWNDSDALGVNIS</sequence>
<gene>
    <name evidence="1" type="primary">32</name>
    <name evidence="1" type="ORF">SEA_ABBA_32</name>
</gene>